<feature type="domain" description="ABC transporter" evidence="5">
    <location>
        <begin position="33"/>
        <end position="251"/>
    </location>
</feature>
<evidence type="ECO:0000256" key="4">
    <source>
        <dbReference type="ARBA" id="ARBA00022840"/>
    </source>
</evidence>
<keyword evidence="4 6" id="KW-0067">ATP-binding</keyword>
<dbReference type="GO" id="GO:0005524">
    <property type="term" value="F:ATP binding"/>
    <property type="evidence" value="ECO:0007669"/>
    <property type="project" value="UniProtKB-KW"/>
</dbReference>
<keyword evidence="2" id="KW-0813">Transport</keyword>
<reference evidence="6 7" key="1">
    <citation type="submission" date="2020-08" db="EMBL/GenBank/DDBJ databases">
        <title>Genomic Encyclopedia of Type Strains, Phase IV (KMG-IV): sequencing the most valuable type-strain genomes for metagenomic binning, comparative biology and taxonomic classification.</title>
        <authorList>
            <person name="Goeker M."/>
        </authorList>
    </citation>
    <scope>NUCLEOTIDE SEQUENCE [LARGE SCALE GENOMIC DNA]</scope>
    <source>
        <strain evidence="6 7">DSM 102850</strain>
    </source>
</reference>
<dbReference type="InterPro" id="IPR003439">
    <property type="entry name" value="ABC_transporter-like_ATP-bd"/>
</dbReference>
<keyword evidence="7" id="KW-1185">Reference proteome</keyword>
<dbReference type="InterPro" id="IPR003593">
    <property type="entry name" value="AAA+_ATPase"/>
</dbReference>
<dbReference type="GO" id="GO:0016887">
    <property type="term" value="F:ATP hydrolysis activity"/>
    <property type="evidence" value="ECO:0007669"/>
    <property type="project" value="InterPro"/>
</dbReference>
<sequence>MTTLIEVEHVRKLFGLSLAAQRRHNARRIVGRLTGRSIETSFYGFTALDKVTFSVSRGEAVAILGRNGAGKSTLLRIIAGHVLPDAGSALTRGRVTELFDLTTGFDPARSGRDNVALVGVLRGLDVETVRERTDDILSFSELGERLDAPFGSYSQGMKLRLGFSIAVHTEPDILLIDEVLGVGDLQFKNKCLGRLERMKRRTATIFVTHSLSQAANFCDRALVIDGGKIVYDGSVDAGIDYYESIQRAASRGGSVSGPVLQNTEAVTAASGRWSRDVFGFGKPLSLDLDITVARPPVALAASVLLYTQDGQKVADFTDPSSGALAALEPGHPKTIHVAVAPLPLGGGQYKAVLAIRDGAELVHRTPLPDLEIAKSGTGSWGLLHPKSRWSLVENETA</sequence>
<dbReference type="Gene3D" id="3.40.50.300">
    <property type="entry name" value="P-loop containing nucleotide triphosphate hydrolases"/>
    <property type="match status" value="1"/>
</dbReference>
<dbReference type="SUPFAM" id="SSF52540">
    <property type="entry name" value="P-loop containing nucleoside triphosphate hydrolases"/>
    <property type="match status" value="1"/>
</dbReference>
<dbReference type="InterPro" id="IPR015860">
    <property type="entry name" value="ABC_transpr_TagH-like"/>
</dbReference>
<comment type="caution">
    <text evidence="6">The sequence shown here is derived from an EMBL/GenBank/DDBJ whole genome shotgun (WGS) entry which is preliminary data.</text>
</comment>
<comment type="similarity">
    <text evidence="1">Belongs to the ABC transporter superfamily.</text>
</comment>
<dbReference type="GO" id="GO:0140359">
    <property type="term" value="F:ABC-type transporter activity"/>
    <property type="evidence" value="ECO:0007669"/>
    <property type="project" value="InterPro"/>
</dbReference>
<evidence type="ECO:0000256" key="3">
    <source>
        <dbReference type="ARBA" id="ARBA00022741"/>
    </source>
</evidence>
<proteinExistence type="inferred from homology"/>
<dbReference type="PANTHER" id="PTHR46743:SF2">
    <property type="entry name" value="TEICHOIC ACIDS EXPORT ATP-BINDING PROTEIN TAGH"/>
    <property type="match status" value="1"/>
</dbReference>
<gene>
    <name evidence="6" type="ORF">GGQ59_001465</name>
</gene>
<accession>A0A840I3V1</accession>
<dbReference type="Proteomes" id="UP000563524">
    <property type="component" value="Unassembled WGS sequence"/>
</dbReference>
<protein>
    <submittedName>
        <fullName evidence="6">Lipopolysaccharide transport system ATP-binding protein</fullName>
    </submittedName>
</protein>
<dbReference type="RefSeq" id="WP_183817121.1">
    <property type="nucleotide sequence ID" value="NZ_JACHOB010000002.1"/>
</dbReference>
<evidence type="ECO:0000313" key="6">
    <source>
        <dbReference type="EMBL" id="MBB4658951.1"/>
    </source>
</evidence>
<evidence type="ECO:0000313" key="7">
    <source>
        <dbReference type="Proteomes" id="UP000563524"/>
    </source>
</evidence>
<evidence type="ECO:0000256" key="1">
    <source>
        <dbReference type="ARBA" id="ARBA00005417"/>
    </source>
</evidence>
<dbReference type="Pfam" id="PF00005">
    <property type="entry name" value="ABC_tran"/>
    <property type="match status" value="1"/>
</dbReference>
<dbReference type="SMART" id="SM00382">
    <property type="entry name" value="AAA"/>
    <property type="match status" value="1"/>
</dbReference>
<keyword evidence="3" id="KW-0547">Nucleotide-binding</keyword>
<evidence type="ECO:0000259" key="5">
    <source>
        <dbReference type="PROSITE" id="PS50893"/>
    </source>
</evidence>
<dbReference type="InterPro" id="IPR027417">
    <property type="entry name" value="P-loop_NTPase"/>
</dbReference>
<dbReference type="AlphaFoldDB" id="A0A840I3V1"/>
<dbReference type="InterPro" id="IPR050683">
    <property type="entry name" value="Bact_Polysacc_Export_ATP-bd"/>
</dbReference>
<dbReference type="PROSITE" id="PS50893">
    <property type="entry name" value="ABC_TRANSPORTER_2"/>
    <property type="match status" value="1"/>
</dbReference>
<dbReference type="CDD" id="cd03220">
    <property type="entry name" value="ABC_KpsT_Wzt"/>
    <property type="match status" value="1"/>
</dbReference>
<evidence type="ECO:0000256" key="2">
    <source>
        <dbReference type="ARBA" id="ARBA00022448"/>
    </source>
</evidence>
<name>A0A840I3V1_9PROT</name>
<dbReference type="EMBL" id="JACHOB010000002">
    <property type="protein sequence ID" value="MBB4658951.1"/>
    <property type="molecule type" value="Genomic_DNA"/>
</dbReference>
<dbReference type="PANTHER" id="PTHR46743">
    <property type="entry name" value="TEICHOIC ACIDS EXPORT ATP-BINDING PROTEIN TAGH"/>
    <property type="match status" value="1"/>
</dbReference>
<organism evidence="6 7">
    <name type="scientific">Parvularcula dongshanensis</name>
    <dbReference type="NCBI Taxonomy" id="1173995"/>
    <lineage>
        <taxon>Bacteria</taxon>
        <taxon>Pseudomonadati</taxon>
        <taxon>Pseudomonadota</taxon>
        <taxon>Alphaproteobacteria</taxon>
        <taxon>Parvularculales</taxon>
        <taxon>Parvularculaceae</taxon>
        <taxon>Parvularcula</taxon>
    </lineage>
</organism>
<dbReference type="GO" id="GO:0016020">
    <property type="term" value="C:membrane"/>
    <property type="evidence" value="ECO:0007669"/>
    <property type="project" value="InterPro"/>
</dbReference>